<organism evidence="5 6">
    <name type="scientific">Vanilla planifolia</name>
    <name type="common">Vanilla</name>
    <dbReference type="NCBI Taxonomy" id="51239"/>
    <lineage>
        <taxon>Eukaryota</taxon>
        <taxon>Viridiplantae</taxon>
        <taxon>Streptophyta</taxon>
        <taxon>Embryophyta</taxon>
        <taxon>Tracheophyta</taxon>
        <taxon>Spermatophyta</taxon>
        <taxon>Magnoliopsida</taxon>
        <taxon>Liliopsida</taxon>
        <taxon>Asparagales</taxon>
        <taxon>Orchidaceae</taxon>
        <taxon>Vanilloideae</taxon>
        <taxon>Vanilleae</taxon>
        <taxon>Vanilla</taxon>
    </lineage>
</organism>
<feature type="region of interest" description="Disordered" evidence="4">
    <location>
        <begin position="190"/>
        <end position="215"/>
    </location>
</feature>
<feature type="compositionally biased region" description="Basic and acidic residues" evidence="4">
    <location>
        <begin position="643"/>
        <end position="659"/>
    </location>
</feature>
<dbReference type="PANTHER" id="PTHR16684">
    <property type="entry name" value="CENTROMERE PROTEIN C"/>
    <property type="match status" value="1"/>
</dbReference>
<dbReference type="InterPro" id="IPR028386">
    <property type="entry name" value="CENP-C/Mif2/cnp3"/>
</dbReference>
<name>A0A835UMU1_VANPL</name>
<dbReference type="GO" id="GO:0005634">
    <property type="term" value="C:nucleus"/>
    <property type="evidence" value="ECO:0007669"/>
    <property type="project" value="UniProtKB-SubCell"/>
</dbReference>
<comment type="caution">
    <text evidence="5">The sequence shown here is derived from an EMBL/GenBank/DDBJ whole genome shotgun (WGS) entry which is preliminary data.</text>
</comment>
<dbReference type="GO" id="GO:0019237">
    <property type="term" value="F:centromeric DNA binding"/>
    <property type="evidence" value="ECO:0007669"/>
    <property type="project" value="InterPro"/>
</dbReference>
<protein>
    <recommendedName>
        <fullName evidence="7">Centromere protein C</fullName>
    </recommendedName>
</protein>
<evidence type="ECO:0000313" key="6">
    <source>
        <dbReference type="Proteomes" id="UP000636800"/>
    </source>
</evidence>
<dbReference type="GO" id="GO:0051382">
    <property type="term" value="P:kinetochore assembly"/>
    <property type="evidence" value="ECO:0007669"/>
    <property type="project" value="InterPro"/>
</dbReference>
<gene>
    <name evidence="5" type="ORF">HPP92_017895</name>
</gene>
<evidence type="ECO:0000256" key="2">
    <source>
        <dbReference type="ARBA" id="ARBA00010291"/>
    </source>
</evidence>
<dbReference type="GO" id="GO:0000776">
    <property type="term" value="C:kinetochore"/>
    <property type="evidence" value="ECO:0007669"/>
    <property type="project" value="InterPro"/>
</dbReference>
<accession>A0A835UMU1</accession>
<evidence type="ECO:0000256" key="3">
    <source>
        <dbReference type="ARBA" id="ARBA00023242"/>
    </source>
</evidence>
<comment type="similarity">
    <text evidence="2">Belongs to the CENP-C/MIF2 family.</text>
</comment>
<evidence type="ECO:0000256" key="1">
    <source>
        <dbReference type="ARBA" id="ARBA00004123"/>
    </source>
</evidence>
<dbReference type="GO" id="GO:0051455">
    <property type="term" value="P:spindle attachment to meiosis I kinetochore"/>
    <property type="evidence" value="ECO:0007669"/>
    <property type="project" value="TreeGrafter"/>
</dbReference>
<dbReference type="PANTHER" id="PTHR16684:SF11">
    <property type="entry name" value="CENTROMERE PROTEIN C"/>
    <property type="match status" value="1"/>
</dbReference>
<sequence>MAAIRDQSDTDNWLSRCSIASLLPRTLGSSSSSHAAMLESEDEDFVGNLLKSTALKDSTHLLEQAKTIMNSNCSSIPDGSFGLKDVLSNRTHEVQVELQSKRNLQRRPGLAGRERAKHAFNFSAKTTTASSQILTSELFKGSSSAEAEAPAAESWPVIDYSCLKNISDPVEYFSTYRMLENAEKEVKRLKGEVSLKPSQPHGKRDRQRRPGLSNLEGRKAMFRFPDVASSLKDNSLVEKPSMSEHSNITEVAVPSTLKESKIEKKSDEFEQLLSACRDVDDDIGIANCVREILQLNPIYMGKIGVPGSPSAKENLLQNCQLGQISLGTTRNNINVLPILKRRVSLINSQIDVSLPPNGNVQISGAFRNRDVMENLEGNGTRDQNDDFEKVMSTNIATMATSSMEGSLNNSLFCPEKRAIEADLLSSLKPMSLINMEARLDEISTLKRRIARTNNIQPVVFAHDSSGDHTLSKSQEPNSLSPVKGIHVDHSMDVETVFTEVMPNGRKLCFEGKVNSPIAGTFVVDRNSSKSTLDDVPKQCPHSLLDNVGGRMDGGLGEKEFVSIVPSAGFEEASQALVSVDHGVSNCLANPSTDKLLQHFGFSGTIADIPVELLHTEAPKDDYLPEQSILMDEHVSTSHNILDTSKENHENAVEFGEPRGRNSKRKAPQRKRNLRESISRRKSLAGSGTVIEHGMRRSTRIKMKPLQYWCGERFLYGRVHDSLATVIGVKMLATPGKDGRSVMKVKSYVSEQYADLVAQAALH</sequence>
<evidence type="ECO:0000256" key="4">
    <source>
        <dbReference type="SAM" id="MobiDB-lite"/>
    </source>
</evidence>
<keyword evidence="3" id="KW-0539">Nucleus</keyword>
<feature type="compositionally biased region" description="Basic residues" evidence="4">
    <location>
        <begin position="660"/>
        <end position="672"/>
    </location>
</feature>
<dbReference type="Proteomes" id="UP000636800">
    <property type="component" value="Unassembled WGS sequence"/>
</dbReference>
<proteinExistence type="inferred from homology"/>
<keyword evidence="6" id="KW-1185">Reference proteome</keyword>
<feature type="region of interest" description="Disordered" evidence="4">
    <location>
        <begin position="643"/>
        <end position="675"/>
    </location>
</feature>
<reference evidence="5 6" key="1">
    <citation type="journal article" date="2020" name="Nat. Food">
        <title>A phased Vanilla planifolia genome enables genetic improvement of flavour and production.</title>
        <authorList>
            <person name="Hasing T."/>
            <person name="Tang H."/>
            <person name="Brym M."/>
            <person name="Khazi F."/>
            <person name="Huang T."/>
            <person name="Chambers A.H."/>
        </authorList>
    </citation>
    <scope>NUCLEOTIDE SEQUENCE [LARGE SCALE GENOMIC DNA]</scope>
    <source>
        <tissue evidence="5">Leaf</tissue>
    </source>
</reference>
<evidence type="ECO:0000313" key="5">
    <source>
        <dbReference type="EMBL" id="KAG0466315.1"/>
    </source>
</evidence>
<evidence type="ECO:0008006" key="7">
    <source>
        <dbReference type="Google" id="ProtNLM"/>
    </source>
</evidence>
<dbReference type="AlphaFoldDB" id="A0A835UMU1"/>
<dbReference type="EMBL" id="JADCNL010000009">
    <property type="protein sequence ID" value="KAG0466315.1"/>
    <property type="molecule type" value="Genomic_DNA"/>
</dbReference>
<dbReference type="GO" id="GO:0051315">
    <property type="term" value="P:attachment of mitotic spindle microtubules to kinetochore"/>
    <property type="evidence" value="ECO:0007669"/>
    <property type="project" value="TreeGrafter"/>
</dbReference>
<comment type="subcellular location">
    <subcellularLocation>
        <location evidence="1">Nucleus</location>
    </subcellularLocation>
</comment>